<dbReference type="AlphaFoldDB" id="A0A6C0LHQ1"/>
<sequence length="114" mass="11548">MGCSTGSAGVGKTKGPCAGGARRNPGACKTKGPCAGGAVGGATGVDRGDEGGDGRGDAVKSTGDPSTRVGASRPRLRYSSPCWVPWFVGVCIPRTQGREGREGRKRDSNKVQKL</sequence>
<protein>
    <submittedName>
        <fullName evidence="2">Uncharacterized protein</fullName>
    </submittedName>
</protein>
<feature type="compositionally biased region" description="Gly residues" evidence="1">
    <location>
        <begin position="34"/>
        <end position="43"/>
    </location>
</feature>
<feature type="region of interest" description="Disordered" evidence="1">
    <location>
        <begin position="1"/>
        <end position="75"/>
    </location>
</feature>
<feature type="compositionally biased region" description="Basic and acidic residues" evidence="1">
    <location>
        <begin position="46"/>
        <end position="58"/>
    </location>
</feature>
<feature type="compositionally biased region" description="Basic and acidic residues" evidence="1">
    <location>
        <begin position="96"/>
        <end position="114"/>
    </location>
</feature>
<accession>A0A6C0LHQ1</accession>
<organism evidence="2">
    <name type="scientific">viral metagenome</name>
    <dbReference type="NCBI Taxonomy" id="1070528"/>
    <lineage>
        <taxon>unclassified sequences</taxon>
        <taxon>metagenomes</taxon>
        <taxon>organismal metagenomes</taxon>
    </lineage>
</organism>
<reference evidence="2" key="1">
    <citation type="journal article" date="2020" name="Nature">
        <title>Giant virus diversity and host interactions through global metagenomics.</title>
        <authorList>
            <person name="Schulz F."/>
            <person name="Roux S."/>
            <person name="Paez-Espino D."/>
            <person name="Jungbluth S."/>
            <person name="Walsh D.A."/>
            <person name="Denef V.J."/>
            <person name="McMahon K.D."/>
            <person name="Konstantinidis K.T."/>
            <person name="Eloe-Fadrosh E.A."/>
            <person name="Kyrpides N.C."/>
            <person name="Woyke T."/>
        </authorList>
    </citation>
    <scope>NUCLEOTIDE SEQUENCE</scope>
    <source>
        <strain evidence="2">GVMAG-M-3300027833-19</strain>
    </source>
</reference>
<evidence type="ECO:0000313" key="2">
    <source>
        <dbReference type="EMBL" id="QHU30506.1"/>
    </source>
</evidence>
<proteinExistence type="predicted"/>
<feature type="region of interest" description="Disordered" evidence="1">
    <location>
        <begin position="94"/>
        <end position="114"/>
    </location>
</feature>
<name>A0A6C0LHQ1_9ZZZZ</name>
<dbReference type="EMBL" id="MN740509">
    <property type="protein sequence ID" value="QHU30506.1"/>
    <property type="molecule type" value="Genomic_DNA"/>
</dbReference>
<evidence type="ECO:0000256" key="1">
    <source>
        <dbReference type="SAM" id="MobiDB-lite"/>
    </source>
</evidence>